<accession>A0ABW8UQ15</accession>
<reference evidence="6 7" key="1">
    <citation type="submission" date="2024-08" db="EMBL/GenBank/DDBJ databases">
        <title>Tateyamaria sp. nov., isolated from marine algae.</title>
        <authorList>
            <person name="Choi B.J."/>
            <person name="Kim J.M."/>
            <person name="Lee J.K."/>
            <person name="Choi D.G."/>
            <person name="Bayburt H."/>
            <person name="Baek J.H."/>
            <person name="Han D.M."/>
            <person name="Jeon C.O."/>
        </authorList>
    </citation>
    <scope>NUCLEOTIDE SEQUENCE [LARGE SCALE GENOMIC DNA]</scope>
    <source>
        <strain evidence="6 7">KMU-156</strain>
    </source>
</reference>
<feature type="domain" description="IclR-ED" evidence="5">
    <location>
        <begin position="68"/>
        <end position="246"/>
    </location>
</feature>
<evidence type="ECO:0000259" key="4">
    <source>
        <dbReference type="PROSITE" id="PS51077"/>
    </source>
</evidence>
<evidence type="ECO:0000313" key="6">
    <source>
        <dbReference type="EMBL" id="MFL4469208.1"/>
    </source>
</evidence>
<dbReference type="InterPro" id="IPR036388">
    <property type="entry name" value="WH-like_DNA-bd_sf"/>
</dbReference>
<dbReference type="PANTHER" id="PTHR30136">
    <property type="entry name" value="HELIX-TURN-HELIX TRANSCRIPTIONAL REGULATOR, ICLR FAMILY"/>
    <property type="match status" value="1"/>
</dbReference>
<dbReference type="InterPro" id="IPR036390">
    <property type="entry name" value="WH_DNA-bd_sf"/>
</dbReference>
<dbReference type="Gene3D" id="3.30.450.40">
    <property type="match status" value="1"/>
</dbReference>
<dbReference type="Pfam" id="PF01614">
    <property type="entry name" value="IclR_C"/>
    <property type="match status" value="1"/>
</dbReference>
<protein>
    <submittedName>
        <fullName evidence="6">IclR family transcriptional regulator</fullName>
    </submittedName>
</protein>
<keyword evidence="3" id="KW-0804">Transcription</keyword>
<evidence type="ECO:0000256" key="3">
    <source>
        <dbReference type="ARBA" id="ARBA00023163"/>
    </source>
</evidence>
<dbReference type="InterPro" id="IPR005471">
    <property type="entry name" value="Tscrpt_reg_IclR_N"/>
</dbReference>
<dbReference type="InterPro" id="IPR014757">
    <property type="entry name" value="Tscrpt_reg_IclR_C"/>
</dbReference>
<evidence type="ECO:0000313" key="7">
    <source>
        <dbReference type="Proteomes" id="UP001627408"/>
    </source>
</evidence>
<keyword evidence="2" id="KW-0238">DNA-binding</keyword>
<gene>
    <name evidence="6" type="ORF">ACERZ8_04740</name>
</gene>
<dbReference type="EMBL" id="JBHDIY010000002">
    <property type="protein sequence ID" value="MFL4469208.1"/>
    <property type="molecule type" value="Genomic_DNA"/>
</dbReference>
<sequence length="246" mass="26463">MGRQEVKQIQGIQVISRSADILRTLAQETDGLSLGQIAARVNLPRSTVQRIVAALTIEGFISSDKGYGGIRLGPEIQSLAQAAATDARDRIRPVMERIADETGETVDLAILDGARMLFIDQIVGSQRLRTVSSIGESFPLTTTANGKAALAVMDPALATKLILAELGQHGAKPLATVLREVEAIRQGALARDENEHTEGVSAIGYAMRDPRGDIYAISTPVPSTRYDRVKDRLTEAMLRHLTGIAL</sequence>
<dbReference type="RefSeq" id="WP_407590981.1">
    <property type="nucleotide sequence ID" value="NZ_JBHDIY010000002.1"/>
</dbReference>
<dbReference type="SUPFAM" id="SSF55781">
    <property type="entry name" value="GAF domain-like"/>
    <property type="match status" value="1"/>
</dbReference>
<evidence type="ECO:0000256" key="1">
    <source>
        <dbReference type="ARBA" id="ARBA00023015"/>
    </source>
</evidence>
<feature type="domain" description="HTH iclR-type" evidence="4">
    <location>
        <begin position="12"/>
        <end position="74"/>
    </location>
</feature>
<proteinExistence type="predicted"/>
<comment type="caution">
    <text evidence="6">The sequence shown here is derived from an EMBL/GenBank/DDBJ whole genome shotgun (WGS) entry which is preliminary data.</text>
</comment>
<dbReference type="InterPro" id="IPR050707">
    <property type="entry name" value="HTH_MetabolicPath_Reg"/>
</dbReference>
<name>A0ABW8UQ15_9RHOB</name>
<dbReference type="Gene3D" id="1.10.10.10">
    <property type="entry name" value="Winged helix-like DNA-binding domain superfamily/Winged helix DNA-binding domain"/>
    <property type="match status" value="1"/>
</dbReference>
<dbReference type="PROSITE" id="PS51077">
    <property type="entry name" value="HTH_ICLR"/>
    <property type="match status" value="1"/>
</dbReference>
<dbReference type="InterPro" id="IPR029016">
    <property type="entry name" value="GAF-like_dom_sf"/>
</dbReference>
<dbReference type="PANTHER" id="PTHR30136:SF35">
    <property type="entry name" value="HTH-TYPE TRANSCRIPTIONAL REGULATOR RV1719"/>
    <property type="match status" value="1"/>
</dbReference>
<dbReference type="PROSITE" id="PS51078">
    <property type="entry name" value="ICLR_ED"/>
    <property type="match status" value="1"/>
</dbReference>
<dbReference type="Pfam" id="PF09339">
    <property type="entry name" value="HTH_IclR"/>
    <property type="match status" value="1"/>
</dbReference>
<dbReference type="SUPFAM" id="SSF46785">
    <property type="entry name" value="Winged helix' DNA-binding domain"/>
    <property type="match status" value="1"/>
</dbReference>
<keyword evidence="1" id="KW-0805">Transcription regulation</keyword>
<dbReference type="Proteomes" id="UP001627408">
    <property type="component" value="Unassembled WGS sequence"/>
</dbReference>
<organism evidence="6 7">
    <name type="scientific">Tateyamaria armeniaca</name>
    <dbReference type="NCBI Taxonomy" id="2518930"/>
    <lineage>
        <taxon>Bacteria</taxon>
        <taxon>Pseudomonadati</taxon>
        <taxon>Pseudomonadota</taxon>
        <taxon>Alphaproteobacteria</taxon>
        <taxon>Rhodobacterales</taxon>
        <taxon>Roseobacteraceae</taxon>
        <taxon>Tateyamaria</taxon>
    </lineage>
</organism>
<evidence type="ECO:0000256" key="2">
    <source>
        <dbReference type="ARBA" id="ARBA00023125"/>
    </source>
</evidence>
<dbReference type="SMART" id="SM00346">
    <property type="entry name" value="HTH_ICLR"/>
    <property type="match status" value="1"/>
</dbReference>
<keyword evidence="7" id="KW-1185">Reference proteome</keyword>
<evidence type="ECO:0000259" key="5">
    <source>
        <dbReference type="PROSITE" id="PS51078"/>
    </source>
</evidence>